<organism evidence="6">
    <name type="scientific">viral metagenome</name>
    <dbReference type="NCBI Taxonomy" id="1070528"/>
    <lineage>
        <taxon>unclassified sequences</taxon>
        <taxon>metagenomes</taxon>
        <taxon>organismal metagenomes</taxon>
    </lineage>
</organism>
<dbReference type="EMBL" id="MN739754">
    <property type="protein sequence ID" value="QHT25041.1"/>
    <property type="molecule type" value="Genomic_DNA"/>
</dbReference>
<evidence type="ECO:0000256" key="1">
    <source>
        <dbReference type="ARBA" id="ARBA00022723"/>
    </source>
</evidence>
<evidence type="ECO:0000256" key="2">
    <source>
        <dbReference type="ARBA" id="ARBA00022771"/>
    </source>
</evidence>
<dbReference type="GO" id="GO:0003697">
    <property type="term" value="F:single-stranded DNA binding"/>
    <property type="evidence" value="ECO:0007669"/>
    <property type="project" value="InterPro"/>
</dbReference>
<dbReference type="PANTHER" id="PTHR14134">
    <property type="entry name" value="E3 UBIQUITIN-PROTEIN LIGASE RAD18"/>
    <property type="match status" value="1"/>
</dbReference>
<name>A0A6C0E8V2_9ZZZZ</name>
<accession>A0A6C0E8V2</accession>
<dbReference type="GO" id="GO:0005634">
    <property type="term" value="C:nucleus"/>
    <property type="evidence" value="ECO:0007669"/>
    <property type="project" value="TreeGrafter"/>
</dbReference>
<dbReference type="SUPFAM" id="SSF57850">
    <property type="entry name" value="RING/U-box"/>
    <property type="match status" value="1"/>
</dbReference>
<dbReference type="GO" id="GO:0006513">
    <property type="term" value="P:protein monoubiquitination"/>
    <property type="evidence" value="ECO:0007669"/>
    <property type="project" value="InterPro"/>
</dbReference>
<dbReference type="PROSITE" id="PS00518">
    <property type="entry name" value="ZF_RING_1"/>
    <property type="match status" value="1"/>
</dbReference>
<reference evidence="6" key="1">
    <citation type="journal article" date="2020" name="Nature">
        <title>Giant virus diversity and host interactions through global metagenomics.</title>
        <authorList>
            <person name="Schulz F."/>
            <person name="Roux S."/>
            <person name="Paez-Espino D."/>
            <person name="Jungbluth S."/>
            <person name="Walsh D.A."/>
            <person name="Denef V.J."/>
            <person name="McMahon K.D."/>
            <person name="Konstantinidis K.T."/>
            <person name="Eloe-Fadrosh E.A."/>
            <person name="Kyrpides N.C."/>
            <person name="Woyke T."/>
        </authorList>
    </citation>
    <scope>NUCLEOTIDE SEQUENCE</scope>
    <source>
        <strain evidence="6">GVMAG-M-3300023179-150</strain>
    </source>
</reference>
<dbReference type="GO" id="GO:0006301">
    <property type="term" value="P:DNA damage tolerance"/>
    <property type="evidence" value="ECO:0007669"/>
    <property type="project" value="InterPro"/>
</dbReference>
<dbReference type="GO" id="GO:0061630">
    <property type="term" value="F:ubiquitin protein ligase activity"/>
    <property type="evidence" value="ECO:0007669"/>
    <property type="project" value="InterPro"/>
</dbReference>
<dbReference type="InterPro" id="IPR039577">
    <property type="entry name" value="Rad18"/>
</dbReference>
<evidence type="ECO:0000256" key="3">
    <source>
        <dbReference type="ARBA" id="ARBA00022833"/>
    </source>
</evidence>
<dbReference type="GO" id="GO:0008270">
    <property type="term" value="F:zinc ion binding"/>
    <property type="evidence" value="ECO:0007669"/>
    <property type="project" value="UniProtKB-KW"/>
</dbReference>
<dbReference type="InterPro" id="IPR013083">
    <property type="entry name" value="Znf_RING/FYVE/PHD"/>
</dbReference>
<keyword evidence="4" id="KW-0812">Transmembrane</keyword>
<keyword evidence="4" id="KW-1133">Transmembrane helix</keyword>
<evidence type="ECO:0000259" key="5">
    <source>
        <dbReference type="PROSITE" id="PS50089"/>
    </source>
</evidence>
<proteinExistence type="predicted"/>
<dbReference type="PANTHER" id="PTHR14134:SF2">
    <property type="entry name" value="E3 UBIQUITIN-PROTEIN LIGASE RAD18"/>
    <property type="match status" value="1"/>
</dbReference>
<protein>
    <recommendedName>
        <fullName evidence="5">RING-type domain-containing protein</fullName>
    </recommendedName>
</protein>
<dbReference type="GO" id="GO:0097505">
    <property type="term" value="C:Rad6-Rad18 complex"/>
    <property type="evidence" value="ECO:0007669"/>
    <property type="project" value="TreeGrafter"/>
</dbReference>
<dbReference type="InterPro" id="IPR017907">
    <property type="entry name" value="Znf_RING_CS"/>
</dbReference>
<feature type="transmembrane region" description="Helical" evidence="4">
    <location>
        <begin position="148"/>
        <end position="166"/>
    </location>
</feature>
<evidence type="ECO:0000256" key="4">
    <source>
        <dbReference type="SAM" id="Phobius"/>
    </source>
</evidence>
<keyword evidence="2" id="KW-0863">Zinc-finger</keyword>
<dbReference type="SMART" id="SM00184">
    <property type="entry name" value="RING"/>
    <property type="match status" value="1"/>
</dbReference>
<dbReference type="Gene3D" id="3.30.40.10">
    <property type="entry name" value="Zinc/RING finger domain, C3HC4 (zinc finger)"/>
    <property type="match status" value="1"/>
</dbReference>
<dbReference type="Pfam" id="PF13923">
    <property type="entry name" value="zf-C3HC4_2"/>
    <property type="match status" value="1"/>
</dbReference>
<dbReference type="InterPro" id="IPR001841">
    <property type="entry name" value="Znf_RING"/>
</dbReference>
<keyword evidence="1" id="KW-0479">Metal-binding</keyword>
<evidence type="ECO:0000313" key="6">
    <source>
        <dbReference type="EMBL" id="QHT25041.1"/>
    </source>
</evidence>
<sequence>MSDSEVEDNLKCDVCKDFFYDPITLLCQHTFCSFCITSLKECPMCRLKIHLPKQKNKLMTELIGVLYGSEKLEELNNKFHLTKLEKEIRPQVEKDLRLDFDNMLMDNSKTSPKSSDKIIKCVDFNLNPKTKVEQPKESSIWDFTLENLIKWLELIFVAYYVWILIYNSSGNGFSWIKFLLNVFILIQTFTSMFSFNTQYDQYFSIVGTSNNILSNIGSSVFDI</sequence>
<keyword evidence="3" id="KW-0862">Zinc</keyword>
<dbReference type="PROSITE" id="PS50089">
    <property type="entry name" value="ZF_RING_2"/>
    <property type="match status" value="1"/>
</dbReference>
<feature type="transmembrane region" description="Helical" evidence="4">
    <location>
        <begin position="178"/>
        <end position="195"/>
    </location>
</feature>
<dbReference type="AlphaFoldDB" id="A0A6C0E8V2"/>
<keyword evidence="4" id="KW-0472">Membrane</keyword>
<feature type="domain" description="RING-type" evidence="5">
    <location>
        <begin position="12"/>
        <end position="46"/>
    </location>
</feature>